<proteinExistence type="predicted"/>
<gene>
    <name evidence="2" type="ORF">SAMN05421580_10918</name>
</gene>
<dbReference type="STRING" id="453582.SAMN05421580_10918"/>
<evidence type="ECO:0000313" key="3">
    <source>
        <dbReference type="Proteomes" id="UP000186221"/>
    </source>
</evidence>
<organism evidence="2 3">
    <name type="scientific">Rhodobacter aestuarii</name>
    <dbReference type="NCBI Taxonomy" id="453582"/>
    <lineage>
        <taxon>Bacteria</taxon>
        <taxon>Pseudomonadati</taxon>
        <taxon>Pseudomonadota</taxon>
        <taxon>Alphaproteobacteria</taxon>
        <taxon>Rhodobacterales</taxon>
        <taxon>Rhodobacter group</taxon>
        <taxon>Rhodobacter</taxon>
    </lineage>
</organism>
<sequence length="174" mass="18159">MDRISGLMPQTGWSPLLSAVAPKKPPATTVEPASNAANTNSQLGADVDTSSQAQRVQELKARSRDVTLETAVLAQSRAQAMPDPDAPTGPPPTFDVTPLEAKAAELRSVPRQGTEVAYTAESEDTRAPEAEPEAAATQDAAPKEAAPEAPPAPMPSTDWQAGSDTAEPHLDVTR</sequence>
<evidence type="ECO:0000313" key="2">
    <source>
        <dbReference type="EMBL" id="SIT04942.1"/>
    </source>
</evidence>
<reference evidence="3" key="1">
    <citation type="submission" date="2017-01" db="EMBL/GenBank/DDBJ databases">
        <authorList>
            <person name="Varghese N."/>
            <person name="Submissions S."/>
        </authorList>
    </citation>
    <scope>NUCLEOTIDE SEQUENCE [LARGE SCALE GENOMIC DNA]</scope>
    <source>
        <strain evidence="3">DSM 19945</strain>
    </source>
</reference>
<accession>A0A1N7P2Y1</accession>
<feature type="compositionally biased region" description="Basic and acidic residues" evidence="1">
    <location>
        <begin position="57"/>
        <end position="67"/>
    </location>
</feature>
<name>A0A1N7P2Y1_9RHOB</name>
<dbReference type="Proteomes" id="UP000186221">
    <property type="component" value="Unassembled WGS sequence"/>
</dbReference>
<keyword evidence="3" id="KW-1185">Reference proteome</keyword>
<dbReference type="EMBL" id="FTOG01000009">
    <property type="protein sequence ID" value="SIT04942.1"/>
    <property type="molecule type" value="Genomic_DNA"/>
</dbReference>
<protein>
    <submittedName>
        <fullName evidence="2">Uncharacterized protein</fullName>
    </submittedName>
</protein>
<evidence type="ECO:0000256" key="1">
    <source>
        <dbReference type="SAM" id="MobiDB-lite"/>
    </source>
</evidence>
<feature type="compositionally biased region" description="Pro residues" evidence="1">
    <location>
        <begin position="84"/>
        <end position="93"/>
    </location>
</feature>
<dbReference type="RefSeq" id="WP_076485540.1">
    <property type="nucleotide sequence ID" value="NZ_FTOG01000009.1"/>
</dbReference>
<feature type="region of interest" description="Disordered" evidence="1">
    <location>
        <begin position="1"/>
        <end position="174"/>
    </location>
</feature>
<dbReference type="OrthoDB" id="7691146at2"/>
<dbReference type="AlphaFoldDB" id="A0A1N7P2Y1"/>
<feature type="compositionally biased region" description="Polar residues" evidence="1">
    <location>
        <begin position="31"/>
        <end position="55"/>
    </location>
</feature>